<dbReference type="Proteomes" id="UP000234681">
    <property type="component" value="Chromosome 1"/>
</dbReference>
<sequence>MGFRIRESLLLNLRKVPGSRVKARETMVSVTMGEWFPLKVPSAHGMVWV</sequence>
<reference evidence="1 2" key="1">
    <citation type="submission" date="2005-09" db="EMBL/GenBank/DDBJ databases">
        <authorList>
            <person name="Mural R.J."/>
            <person name="Li P.W."/>
            <person name="Adams M.D."/>
            <person name="Amanatides P.G."/>
            <person name="Baden-Tillson H."/>
            <person name="Barnstead M."/>
            <person name="Chin S.H."/>
            <person name="Dew I."/>
            <person name="Evans C.A."/>
            <person name="Ferriera S."/>
            <person name="Flanigan M."/>
            <person name="Fosler C."/>
            <person name="Glodek A."/>
            <person name="Gu Z."/>
            <person name="Holt R.A."/>
            <person name="Jennings D."/>
            <person name="Kraft C.L."/>
            <person name="Lu F."/>
            <person name="Nguyen T."/>
            <person name="Nusskern D.R."/>
            <person name="Pfannkoch C.M."/>
            <person name="Sitter C."/>
            <person name="Sutton G.G."/>
            <person name="Venter J.C."/>
            <person name="Wang Z."/>
            <person name="Woodage T."/>
            <person name="Zheng X.H."/>
            <person name="Zhong F."/>
        </authorList>
    </citation>
    <scope>NUCLEOTIDE SEQUENCE [LARGE SCALE GENOMIC DNA]</scope>
    <source>
        <strain>BN</strain>
        <strain evidence="2">Sprague-Dawley</strain>
    </source>
</reference>
<gene>
    <name evidence="1" type="primary">RGD1307554_predicted</name>
    <name evidence="1" type="ORF">rCG_54491</name>
</gene>
<proteinExistence type="predicted"/>
<evidence type="ECO:0000313" key="2">
    <source>
        <dbReference type="Proteomes" id="UP000234681"/>
    </source>
</evidence>
<dbReference type="AlphaFoldDB" id="A6J9D9"/>
<accession>A6J9D9</accession>
<evidence type="ECO:0000313" key="1">
    <source>
        <dbReference type="EMBL" id="EDM07947.1"/>
    </source>
</evidence>
<dbReference type="EMBL" id="CH473979">
    <property type="protein sequence ID" value="EDM07947.1"/>
    <property type="molecule type" value="Genomic_DNA"/>
</dbReference>
<organism evidence="1 2">
    <name type="scientific">Rattus norvegicus</name>
    <name type="common">Rat</name>
    <dbReference type="NCBI Taxonomy" id="10116"/>
    <lineage>
        <taxon>Eukaryota</taxon>
        <taxon>Metazoa</taxon>
        <taxon>Chordata</taxon>
        <taxon>Craniata</taxon>
        <taxon>Vertebrata</taxon>
        <taxon>Euteleostomi</taxon>
        <taxon>Mammalia</taxon>
        <taxon>Eutheria</taxon>
        <taxon>Euarchontoglires</taxon>
        <taxon>Glires</taxon>
        <taxon>Rodentia</taxon>
        <taxon>Myomorpha</taxon>
        <taxon>Muroidea</taxon>
        <taxon>Muridae</taxon>
        <taxon>Murinae</taxon>
        <taxon>Rattus</taxon>
    </lineage>
</organism>
<name>A6J9D9_RAT</name>
<protein>
    <submittedName>
        <fullName evidence="1">Similar to CG16812-PA (Predicted), isoform CRA_c</fullName>
    </submittedName>
</protein>